<dbReference type="AlphaFoldDB" id="A0A853A340"/>
<organism evidence="1 2">
    <name type="scientific">Allostreptomyces psammosilenae</name>
    <dbReference type="NCBI Taxonomy" id="1892865"/>
    <lineage>
        <taxon>Bacteria</taxon>
        <taxon>Bacillati</taxon>
        <taxon>Actinomycetota</taxon>
        <taxon>Actinomycetes</taxon>
        <taxon>Kitasatosporales</taxon>
        <taxon>Streptomycetaceae</taxon>
        <taxon>Allostreptomyces</taxon>
    </lineage>
</organism>
<keyword evidence="2" id="KW-1185">Reference proteome</keyword>
<dbReference type="EMBL" id="JACBZD010000001">
    <property type="protein sequence ID" value="NYI04932.1"/>
    <property type="molecule type" value="Genomic_DNA"/>
</dbReference>
<evidence type="ECO:0000313" key="1">
    <source>
        <dbReference type="EMBL" id="NYI04932.1"/>
    </source>
</evidence>
<accession>A0A853A340</accession>
<gene>
    <name evidence="1" type="ORF">FHU37_001875</name>
</gene>
<protein>
    <submittedName>
        <fullName evidence="1">Uncharacterized protein</fullName>
    </submittedName>
</protein>
<evidence type="ECO:0000313" key="2">
    <source>
        <dbReference type="Proteomes" id="UP000567795"/>
    </source>
</evidence>
<proteinExistence type="predicted"/>
<comment type="caution">
    <text evidence="1">The sequence shown here is derived from an EMBL/GenBank/DDBJ whole genome shotgun (WGS) entry which is preliminary data.</text>
</comment>
<dbReference type="RefSeq" id="WP_179813761.1">
    <property type="nucleotide sequence ID" value="NZ_JACBZD010000001.1"/>
</dbReference>
<sequence>MNSSFLLDLLERVGWTAAQAGVGVVAAETAGLETWWAVPIATLLAAVKGQIATRIGAPGTAATLPSGRDPSGS</sequence>
<reference evidence="1 2" key="1">
    <citation type="submission" date="2020-07" db="EMBL/GenBank/DDBJ databases">
        <title>Sequencing the genomes of 1000 actinobacteria strains.</title>
        <authorList>
            <person name="Klenk H.-P."/>
        </authorList>
    </citation>
    <scope>NUCLEOTIDE SEQUENCE [LARGE SCALE GENOMIC DNA]</scope>
    <source>
        <strain evidence="1 2">DSM 42178</strain>
    </source>
</reference>
<name>A0A853A340_9ACTN</name>
<dbReference type="Proteomes" id="UP000567795">
    <property type="component" value="Unassembled WGS sequence"/>
</dbReference>